<dbReference type="OMA" id="FARCDIQ"/>
<dbReference type="NCBIfam" id="TIGR00231">
    <property type="entry name" value="small_GTP"/>
    <property type="match status" value="1"/>
</dbReference>
<dbReference type="eggNOG" id="KOG0467">
    <property type="taxonomic scope" value="Eukaryota"/>
</dbReference>
<comment type="catalytic activity">
    <reaction evidence="7">
        <text>GTP + H2O = GDP + phosphate + H(+)</text>
        <dbReference type="Rhea" id="RHEA:19669"/>
        <dbReference type="ChEBI" id="CHEBI:15377"/>
        <dbReference type="ChEBI" id="CHEBI:15378"/>
        <dbReference type="ChEBI" id="CHEBI:37565"/>
        <dbReference type="ChEBI" id="CHEBI:43474"/>
        <dbReference type="ChEBI" id="CHEBI:58189"/>
    </reaction>
</comment>
<dbReference type="Gene3D" id="3.40.50.300">
    <property type="entry name" value="P-loop containing nucleotide triphosphate hydrolases"/>
    <property type="match status" value="1"/>
</dbReference>
<dbReference type="InterPro" id="IPR009000">
    <property type="entry name" value="Transl_B-barrel_sf"/>
</dbReference>
<dbReference type="InterPro" id="IPR000640">
    <property type="entry name" value="EFG_V-like"/>
</dbReference>
<dbReference type="CDD" id="cd16268">
    <property type="entry name" value="EF2_II"/>
    <property type="match status" value="1"/>
</dbReference>
<dbReference type="CDD" id="cd04096">
    <property type="entry name" value="eEF2_snRNP_like_C"/>
    <property type="match status" value="1"/>
</dbReference>
<dbReference type="HOGENOM" id="CLU_002794_3_1_1"/>
<dbReference type="InterPro" id="IPR005225">
    <property type="entry name" value="Small_GTP-bd"/>
</dbReference>
<name>G8Y187_PICSO</name>
<dbReference type="InterPro" id="IPR056752">
    <property type="entry name" value="EFL1"/>
</dbReference>
<dbReference type="SMART" id="SM00838">
    <property type="entry name" value="EFG_C"/>
    <property type="match status" value="1"/>
</dbReference>
<organism evidence="11 12">
    <name type="scientific">Pichia sorbitophila (strain ATCC MYA-4447 / BCRC 22081 / CBS 7064 / NBRC 10061 / NRRL Y-12695)</name>
    <name type="common">Hybrid yeast</name>
    <dbReference type="NCBI Taxonomy" id="559304"/>
    <lineage>
        <taxon>Eukaryota</taxon>
        <taxon>Fungi</taxon>
        <taxon>Dikarya</taxon>
        <taxon>Ascomycota</taxon>
        <taxon>Saccharomycotina</taxon>
        <taxon>Pichiomycetes</taxon>
        <taxon>Debaryomycetaceae</taxon>
        <taxon>Millerozyma</taxon>
    </lineage>
</organism>
<comment type="subcellular location">
    <subcellularLocation>
        <location evidence="1">Cytoplasm</location>
    </subcellularLocation>
</comment>
<dbReference type="FunCoup" id="G8Y187">
    <property type="interactions" value="1339"/>
</dbReference>
<dbReference type="Pfam" id="PF25118">
    <property type="entry name" value="EFL1"/>
    <property type="match status" value="1"/>
</dbReference>
<dbReference type="InterPro" id="IPR014721">
    <property type="entry name" value="Ribsml_uS5_D2-typ_fold_subgr"/>
</dbReference>
<dbReference type="FunFam" id="3.40.50.300:FF:000746">
    <property type="entry name" value="Ribosome assembly protein 1"/>
    <property type="match status" value="1"/>
</dbReference>
<dbReference type="SUPFAM" id="SSF54980">
    <property type="entry name" value="EF-G C-terminal domain-like"/>
    <property type="match status" value="2"/>
</dbReference>
<dbReference type="InParanoid" id="G8Y187"/>
<dbReference type="InterPro" id="IPR035647">
    <property type="entry name" value="EFG_III/V"/>
</dbReference>
<evidence type="ECO:0000256" key="3">
    <source>
        <dbReference type="ARBA" id="ARBA00022517"/>
    </source>
</evidence>
<dbReference type="Pfam" id="PF00679">
    <property type="entry name" value="EFG_C"/>
    <property type="match status" value="1"/>
</dbReference>
<dbReference type="PANTHER" id="PTHR42908:SF3">
    <property type="entry name" value="ELONGATION FACTOR-LIKE GTPASE 1"/>
    <property type="match status" value="1"/>
</dbReference>
<proteinExistence type="predicted"/>
<dbReference type="SUPFAM" id="SSF52540">
    <property type="entry name" value="P-loop containing nucleoside triphosphate hydrolases"/>
    <property type="match status" value="1"/>
</dbReference>
<evidence type="ECO:0000259" key="10">
    <source>
        <dbReference type="PROSITE" id="PS51722"/>
    </source>
</evidence>
<dbReference type="GO" id="GO:0005525">
    <property type="term" value="F:GTP binding"/>
    <property type="evidence" value="ECO:0007669"/>
    <property type="project" value="UniProtKB-KW"/>
</dbReference>
<dbReference type="Pfam" id="PF00009">
    <property type="entry name" value="GTP_EFTU"/>
    <property type="match status" value="1"/>
</dbReference>
<dbReference type="SUPFAM" id="SSF50447">
    <property type="entry name" value="Translation proteins"/>
    <property type="match status" value="1"/>
</dbReference>
<dbReference type="InterPro" id="IPR027417">
    <property type="entry name" value="P-loop_NTPase"/>
</dbReference>
<dbReference type="CDD" id="cd01681">
    <property type="entry name" value="aeEF2_snRNP_like_IV"/>
    <property type="match status" value="1"/>
</dbReference>
<keyword evidence="4" id="KW-0547">Nucleotide-binding</keyword>
<evidence type="ECO:0000256" key="1">
    <source>
        <dbReference type="ARBA" id="ARBA00004496"/>
    </source>
</evidence>
<dbReference type="Gene3D" id="2.40.30.10">
    <property type="entry name" value="Translation factors"/>
    <property type="match status" value="1"/>
</dbReference>
<dbReference type="Gene3D" id="3.30.70.240">
    <property type="match status" value="1"/>
</dbReference>
<evidence type="ECO:0000256" key="6">
    <source>
        <dbReference type="ARBA" id="ARBA00023134"/>
    </source>
</evidence>
<feature type="domain" description="Tr-type G" evidence="10">
    <location>
        <begin position="16"/>
        <end position="260"/>
    </location>
</feature>
<reference evidence="11 12" key="1">
    <citation type="journal article" date="2012" name="G3 (Bethesda)">
        <title>Pichia sorbitophila, an interspecies yeast hybrid reveals early steps of genome resolution following polyploidization.</title>
        <authorList>
            <person name="Leh Louis V."/>
            <person name="Despons L."/>
            <person name="Friedrich A."/>
            <person name="Martin T."/>
            <person name="Durrens P."/>
            <person name="Casaregola S."/>
            <person name="Neuveglise C."/>
            <person name="Fairhead C."/>
            <person name="Marck C."/>
            <person name="Cruz J.A."/>
            <person name="Straub M.L."/>
            <person name="Kugler V."/>
            <person name="Sacerdot C."/>
            <person name="Uzunov Z."/>
            <person name="Thierry A."/>
            <person name="Weiss S."/>
            <person name="Bleykasten C."/>
            <person name="De Montigny J."/>
            <person name="Jacques N."/>
            <person name="Jung P."/>
            <person name="Lemaire M."/>
            <person name="Mallet S."/>
            <person name="Morel G."/>
            <person name="Richard G.F."/>
            <person name="Sarkar A."/>
            <person name="Savel G."/>
            <person name="Schacherer J."/>
            <person name="Seret M.L."/>
            <person name="Talla E."/>
            <person name="Samson G."/>
            <person name="Jubin C."/>
            <person name="Poulain J."/>
            <person name="Vacherie B."/>
            <person name="Barbe V."/>
            <person name="Pelletier E."/>
            <person name="Sherman D.J."/>
            <person name="Westhof E."/>
            <person name="Weissenbach J."/>
            <person name="Baret P.V."/>
            <person name="Wincker P."/>
            <person name="Gaillardin C."/>
            <person name="Dujon B."/>
            <person name="Souciet J.L."/>
        </authorList>
    </citation>
    <scope>NUCLEOTIDE SEQUENCE [LARGE SCALE GENOMIC DNA]</scope>
    <source>
        <strain evidence="12">ATCC MYA-4447 / BCRC 22081 / CBS 7064 / NBRC 10061 / NRRL Y-12695</strain>
    </source>
</reference>
<dbReference type="FunFam" id="3.30.70.240:FF:000006">
    <property type="entry name" value="Elongation factor like GTPase 1"/>
    <property type="match status" value="1"/>
</dbReference>
<evidence type="ECO:0000313" key="12">
    <source>
        <dbReference type="Proteomes" id="UP000005222"/>
    </source>
</evidence>
<dbReference type="PRINTS" id="PR00315">
    <property type="entry name" value="ELONGATNFCT"/>
</dbReference>
<dbReference type="InterPro" id="IPR020568">
    <property type="entry name" value="Ribosomal_Su5_D2-typ_SF"/>
</dbReference>
<dbReference type="FunFam" id="3.30.70.870:FF:000002">
    <property type="entry name" value="Translation elongation factor 2"/>
    <property type="match status" value="1"/>
</dbReference>
<dbReference type="InterPro" id="IPR041095">
    <property type="entry name" value="EFG_II"/>
</dbReference>
<dbReference type="GO" id="GO:0043022">
    <property type="term" value="F:ribosome binding"/>
    <property type="evidence" value="ECO:0007669"/>
    <property type="project" value="TreeGrafter"/>
</dbReference>
<dbReference type="PROSITE" id="PS51722">
    <property type="entry name" value="G_TR_2"/>
    <property type="match status" value="1"/>
</dbReference>
<evidence type="ECO:0000256" key="8">
    <source>
        <dbReference type="ARBA" id="ARBA00068031"/>
    </source>
</evidence>
<dbReference type="GO" id="GO:1990904">
    <property type="term" value="C:ribonucleoprotein complex"/>
    <property type="evidence" value="ECO:0007669"/>
    <property type="project" value="TreeGrafter"/>
</dbReference>
<keyword evidence="5" id="KW-0378">Hydrolase</keyword>
<evidence type="ECO:0000256" key="7">
    <source>
        <dbReference type="ARBA" id="ARBA00048548"/>
    </source>
</evidence>
<dbReference type="AlphaFoldDB" id="G8Y187"/>
<dbReference type="GO" id="GO:0005829">
    <property type="term" value="C:cytosol"/>
    <property type="evidence" value="ECO:0007669"/>
    <property type="project" value="TreeGrafter"/>
</dbReference>
<sequence length="1044" mass="117894">MRISPEKVNHLQKDVSLVRNICILAHVDHGKTSLSDSLLSSNGIISQRQAGKIRYLDFRDDEQLRGITMESSAISLYFKILRRKSAQTTEGNEESEIKEYLINLIDSPGHIDFSSEVSTASRLCDGALVLVDVVEGVCSQTITVLRQCWLDGLKPILVLNKIDRLILEWKLTPLEAYQHLSRVIEQVNSVIGSLYAGDRMEEDLKWREKGQLGDFVEKDDTDIYFSPEKNNVIFSSAFDGWAFSVNTFAAIYHRKLGFSHAVLSKTLWGDYHLDMKNKKIIPGKKLKSSNNAKPLFVSLILEQIWALYDCCMLNRDQDRIEKIIEKLGVKVSQRDLRSKEYRKVVNIIASQWIPLSHAVLGSVIDILPNPQLAQQSRMPRLLEECYYNIENDSEDNQLTLDNDYKESIIGCRSDVPGKNTLAFVSKMISVPNDLLQENTVTEMNQDEFAERGRKARELARLASESFNNNQTDEDDFHEKIEDDGFEWEMEEDFENLKLEADTYEEPSETLIAFTRIYSGSLSKGQTVTVIGPKYDPSLPLDHENNQEQVKKDIEITNIYLIMGKEFVSIDNVPAGNIVGIVGFENIVLKNATICSEDRTEPYLNLASTSALIHSKPIIKIAVEPTNPSQLERLERGLDSLSKADPVFEWYTDDDSGEIIMCVAGELHLERCLKDLEERFAKNCDVTVKEPLIPFREGLSSVKDESAVSIEDPEVEVNGLDLDLGTYALPKDVTDFLIKSEPEIQSLVNVSPSKSPEDVNAFRCQFKNKLIDCFKNSSELTSLIPQLGFDSVEKFADNIISFGPKRVGPNILVESESNANKHRRFFSSTEKVNLFEYEGNILSGFQLAANEGPLAAEVMQGVLVLVKNTAISEPDEETGHPPLSGTVITRTRDLIHKAFLRSSPRLFLAMYSCDIQAAPEVLGKVYAVVQKRGGSIISEEMKEGTPFFTVEARIPIVEAFGFSEDIRKRTSGAASPQLLFDGFDMLDIDPFWVPHTEEELEELGEFAERENIARKYVNTIRRRKGLFVDEKVVKDAEKQRNLKKD</sequence>
<dbReference type="Pfam" id="PF14492">
    <property type="entry name" value="EFG_III"/>
    <property type="match status" value="1"/>
</dbReference>
<dbReference type="OrthoDB" id="364892at2759"/>
<dbReference type="Gene3D" id="3.30.70.870">
    <property type="entry name" value="Elongation Factor G (Translational Gtpase), domain 3"/>
    <property type="match status" value="1"/>
</dbReference>
<evidence type="ECO:0000256" key="2">
    <source>
        <dbReference type="ARBA" id="ARBA00022490"/>
    </source>
</evidence>
<accession>G8Y187</accession>
<dbReference type="InterPro" id="IPR000795">
    <property type="entry name" value="T_Tr_GTP-bd_dom"/>
</dbReference>
<dbReference type="EMBL" id="FO082046">
    <property type="protein sequence ID" value="CCE86590.1"/>
    <property type="molecule type" value="Genomic_DNA"/>
</dbReference>
<dbReference type="PANTHER" id="PTHR42908">
    <property type="entry name" value="TRANSLATION ELONGATION FACTOR-RELATED"/>
    <property type="match status" value="1"/>
</dbReference>
<keyword evidence="3" id="KW-0690">Ribosome biogenesis</keyword>
<dbReference type="InterPro" id="IPR053905">
    <property type="entry name" value="EF-G-like_DII"/>
</dbReference>
<evidence type="ECO:0000256" key="4">
    <source>
        <dbReference type="ARBA" id="ARBA00022741"/>
    </source>
</evidence>
<dbReference type="Pfam" id="PF22042">
    <property type="entry name" value="EF-G_D2"/>
    <property type="match status" value="1"/>
</dbReference>
<dbReference type="Proteomes" id="UP000005222">
    <property type="component" value="Chromosome N"/>
</dbReference>
<gene>
    <name evidence="11" type="primary">Piso0_005087</name>
    <name evidence="11" type="ORF">GNLVRS01_PISO0N07581g</name>
</gene>
<evidence type="ECO:0000313" key="11">
    <source>
        <dbReference type="EMBL" id="CCE86590.1"/>
    </source>
</evidence>
<keyword evidence="2" id="KW-0963">Cytoplasm</keyword>
<dbReference type="SUPFAM" id="SSF54211">
    <property type="entry name" value="Ribosomal protein S5 domain 2-like"/>
    <property type="match status" value="1"/>
</dbReference>
<protein>
    <recommendedName>
        <fullName evidence="8">Ribosome assembly protein 1</fullName>
    </recommendedName>
    <alternativeName>
        <fullName evidence="9">Elongation factor-like 1</fullName>
    </alternativeName>
</protein>
<dbReference type="Gene3D" id="3.30.230.10">
    <property type="match status" value="1"/>
</dbReference>
<dbReference type="GO" id="GO:0042256">
    <property type="term" value="P:cytosolic ribosome assembly"/>
    <property type="evidence" value="ECO:0007669"/>
    <property type="project" value="TreeGrafter"/>
</dbReference>
<dbReference type="GO" id="GO:0003924">
    <property type="term" value="F:GTPase activity"/>
    <property type="evidence" value="ECO:0007669"/>
    <property type="project" value="InterPro"/>
</dbReference>
<evidence type="ECO:0000256" key="5">
    <source>
        <dbReference type="ARBA" id="ARBA00022801"/>
    </source>
</evidence>
<keyword evidence="12" id="KW-1185">Reference proteome</keyword>
<dbReference type="STRING" id="559304.G8Y187"/>
<evidence type="ECO:0000256" key="9">
    <source>
        <dbReference type="ARBA" id="ARBA00081809"/>
    </source>
</evidence>
<keyword evidence="6" id="KW-0342">GTP-binding</keyword>
<dbReference type="CDD" id="cd01885">
    <property type="entry name" value="EF2"/>
    <property type="match status" value="1"/>
</dbReference>